<evidence type="ECO:0000256" key="3">
    <source>
        <dbReference type="ARBA" id="ARBA00009587"/>
    </source>
</evidence>
<dbReference type="EC" id="2.3.1.20" evidence="4 11"/>
<organism evidence="14 15">
    <name type="scientific">Mycobacterium shottsii</name>
    <dbReference type="NCBI Taxonomy" id="133549"/>
    <lineage>
        <taxon>Bacteria</taxon>
        <taxon>Bacillati</taxon>
        <taxon>Actinomycetota</taxon>
        <taxon>Actinomycetes</taxon>
        <taxon>Mycobacteriales</taxon>
        <taxon>Mycobacteriaceae</taxon>
        <taxon>Mycobacterium</taxon>
        <taxon>Mycobacterium ulcerans group</taxon>
    </lineage>
</organism>
<keyword evidence="9 11" id="KW-0012">Acyltransferase</keyword>
<proteinExistence type="inferred from homology"/>
<evidence type="ECO:0000256" key="2">
    <source>
        <dbReference type="ARBA" id="ARBA00005189"/>
    </source>
</evidence>
<dbReference type="InterPro" id="IPR014292">
    <property type="entry name" value="Acyl_transf_WS/DGAT"/>
</dbReference>
<dbReference type="GO" id="GO:0004144">
    <property type="term" value="F:diacylglycerol O-acyltransferase activity"/>
    <property type="evidence" value="ECO:0007669"/>
    <property type="project" value="UniProtKB-EC"/>
</dbReference>
<dbReference type="SUPFAM" id="SSF52777">
    <property type="entry name" value="CoA-dependent acyltransferases"/>
    <property type="match status" value="1"/>
</dbReference>
<dbReference type="InterPro" id="IPR004255">
    <property type="entry name" value="O-acyltransferase_WSD1_N"/>
</dbReference>
<dbReference type="PANTHER" id="PTHR31650">
    <property type="entry name" value="O-ACYLTRANSFERASE (WSD1-LIKE) FAMILY PROTEIN"/>
    <property type="match status" value="1"/>
</dbReference>
<dbReference type="Pfam" id="PF06974">
    <property type="entry name" value="WS_DGAT_C"/>
    <property type="match status" value="1"/>
</dbReference>
<dbReference type="Gene3D" id="3.30.559.10">
    <property type="entry name" value="Chloramphenicol acetyltransferase-like domain"/>
    <property type="match status" value="1"/>
</dbReference>
<evidence type="ECO:0000256" key="5">
    <source>
        <dbReference type="ARBA" id="ARBA00022516"/>
    </source>
</evidence>
<evidence type="ECO:0000256" key="8">
    <source>
        <dbReference type="ARBA" id="ARBA00023098"/>
    </source>
</evidence>
<evidence type="ECO:0000256" key="7">
    <source>
        <dbReference type="ARBA" id="ARBA00022798"/>
    </source>
</evidence>
<evidence type="ECO:0000256" key="6">
    <source>
        <dbReference type="ARBA" id="ARBA00022679"/>
    </source>
</evidence>
<keyword evidence="5 11" id="KW-0444">Lipid biosynthesis</keyword>
<dbReference type="InterPro" id="IPR023213">
    <property type="entry name" value="CAT-like_dom_sf"/>
</dbReference>
<comment type="similarity">
    <text evidence="3 11">Belongs to the long-chain O-acyltransferase family.</text>
</comment>
<evidence type="ECO:0000313" key="14">
    <source>
        <dbReference type="EMBL" id="BBX59502.1"/>
    </source>
</evidence>
<dbReference type="GO" id="GO:0006071">
    <property type="term" value="P:glycerol metabolic process"/>
    <property type="evidence" value="ECO:0007669"/>
    <property type="project" value="UniProtKB-KW"/>
</dbReference>
<dbReference type="GO" id="GO:0071731">
    <property type="term" value="P:response to nitric oxide"/>
    <property type="evidence" value="ECO:0007669"/>
    <property type="project" value="TreeGrafter"/>
</dbReference>
<evidence type="ECO:0000259" key="13">
    <source>
        <dbReference type="Pfam" id="PF06974"/>
    </source>
</evidence>
<gene>
    <name evidence="14" type="ORF">MSHO_48470</name>
</gene>
<reference evidence="14 15" key="1">
    <citation type="journal article" date="2019" name="Emerg. Microbes Infect.">
        <title>Comprehensive subspecies identification of 175 nontuberculous mycobacteria species based on 7547 genomic profiles.</title>
        <authorList>
            <person name="Matsumoto Y."/>
            <person name="Kinjo T."/>
            <person name="Motooka D."/>
            <person name="Nabeya D."/>
            <person name="Jung N."/>
            <person name="Uechi K."/>
            <person name="Horii T."/>
            <person name="Iida T."/>
            <person name="Fujita J."/>
            <person name="Nakamura S."/>
        </authorList>
    </citation>
    <scope>NUCLEOTIDE SEQUENCE [LARGE SCALE GENOMIC DNA]</scope>
    <source>
        <strain evidence="14 15">JCM 12657</strain>
    </source>
</reference>
<dbReference type="EMBL" id="AP022572">
    <property type="protein sequence ID" value="BBX59502.1"/>
    <property type="molecule type" value="Genomic_DNA"/>
</dbReference>
<feature type="domain" description="O-acyltransferase WSD1 C-terminal" evidence="13">
    <location>
        <begin position="298"/>
        <end position="442"/>
    </location>
</feature>
<evidence type="ECO:0000313" key="15">
    <source>
        <dbReference type="Proteomes" id="UP000467164"/>
    </source>
</evidence>
<dbReference type="AlphaFoldDB" id="A0A7I7LJ30"/>
<dbReference type="GO" id="GO:0001666">
    <property type="term" value="P:response to hypoxia"/>
    <property type="evidence" value="ECO:0007669"/>
    <property type="project" value="TreeGrafter"/>
</dbReference>
<sequence>MGHVKLLSPLDQMFARMEAPRTPMHIGAFAIFDMPKNAPRGFIRDLYEAVSQLAFLPFPFDSVIAGGPSMAYWKQVQPDPSYHVRMSALPQPGTARDLGALVERLHSTPLDMTKPLWELHVIEGLEGKQFAIYFKAHHCAVDGMGGVNLIKSWLTTDPTAPPGSGKPEPLGDDYDLATVFAATTAKRAVEGVSAVSELIGKIISMARGANSSVRAALTTPGTPFNTRINRHRRLAVQVLSLPRLKAVSSATGTTVNDVVLASIGGACRHYLRDQSALPKSNLTVSVPVGFERDADTVNAASGFVTQLGTSIEDPIERLTTISASTSRGKAELLALSPNALQHYSVFSLLPIPVGQKSGALGIIPPLFNFTVSNVLLPKEPLYLSGAKLDVIVPMSFLCDGYGLNVTLVGYTDKVVLGFLGCRDTLPHLQRLARYTGEAFDELETATTTA</sequence>
<name>A0A7I7LJ30_9MYCO</name>
<keyword evidence="7 11" id="KW-0319">Glycerol metabolism</keyword>
<accession>A0A7I7LJ30</accession>
<dbReference type="GO" id="GO:0051701">
    <property type="term" value="P:biological process involved in interaction with host"/>
    <property type="evidence" value="ECO:0007669"/>
    <property type="project" value="TreeGrafter"/>
</dbReference>
<feature type="domain" description="O-acyltransferase WSD1-like N-terminal" evidence="12">
    <location>
        <begin position="7"/>
        <end position="259"/>
    </location>
</feature>
<evidence type="ECO:0000256" key="4">
    <source>
        <dbReference type="ARBA" id="ARBA00013244"/>
    </source>
</evidence>
<evidence type="ECO:0000256" key="9">
    <source>
        <dbReference type="ARBA" id="ARBA00023315"/>
    </source>
</evidence>
<evidence type="ECO:0000256" key="11">
    <source>
        <dbReference type="RuleBase" id="RU361241"/>
    </source>
</evidence>
<dbReference type="Pfam" id="PF03007">
    <property type="entry name" value="WS_DGAT_cat"/>
    <property type="match status" value="1"/>
</dbReference>
<protein>
    <recommendedName>
        <fullName evidence="4 11">Diacylglycerol O-acyltransferase</fullName>
        <ecNumber evidence="4 11">2.3.1.20</ecNumber>
    </recommendedName>
</protein>
<comment type="pathway">
    <text evidence="1 11">Glycerolipid metabolism; triacylglycerol biosynthesis.</text>
</comment>
<evidence type="ECO:0000259" key="12">
    <source>
        <dbReference type="Pfam" id="PF03007"/>
    </source>
</evidence>
<dbReference type="PANTHER" id="PTHR31650:SF1">
    <property type="entry name" value="WAX ESTER SYNTHASE_DIACYLGLYCEROL ACYLTRANSFERASE 4-RELATED"/>
    <property type="match status" value="1"/>
</dbReference>
<dbReference type="Gene3D" id="3.30.559.30">
    <property type="entry name" value="Nonribosomal peptide synthetase, condensation domain"/>
    <property type="match status" value="1"/>
</dbReference>
<dbReference type="Proteomes" id="UP000467164">
    <property type="component" value="Chromosome"/>
</dbReference>
<comment type="pathway">
    <text evidence="2">Lipid metabolism.</text>
</comment>
<evidence type="ECO:0000256" key="10">
    <source>
        <dbReference type="ARBA" id="ARBA00048109"/>
    </source>
</evidence>
<dbReference type="InterPro" id="IPR009721">
    <property type="entry name" value="O-acyltransferase_WSD1_C"/>
</dbReference>
<dbReference type="NCBIfam" id="TIGR02946">
    <property type="entry name" value="acyl_WS_DGAT"/>
    <property type="match status" value="1"/>
</dbReference>
<dbReference type="GO" id="GO:0019432">
    <property type="term" value="P:triglyceride biosynthetic process"/>
    <property type="evidence" value="ECO:0007669"/>
    <property type="project" value="UniProtKB-UniPathway"/>
</dbReference>
<comment type="catalytic activity">
    <reaction evidence="10 11">
        <text>an acyl-CoA + a 1,2-diacyl-sn-glycerol = a triacyl-sn-glycerol + CoA</text>
        <dbReference type="Rhea" id="RHEA:10868"/>
        <dbReference type="ChEBI" id="CHEBI:17815"/>
        <dbReference type="ChEBI" id="CHEBI:57287"/>
        <dbReference type="ChEBI" id="CHEBI:58342"/>
        <dbReference type="ChEBI" id="CHEBI:64615"/>
        <dbReference type="EC" id="2.3.1.20"/>
    </reaction>
</comment>
<keyword evidence="15" id="KW-1185">Reference proteome</keyword>
<dbReference type="InterPro" id="IPR045034">
    <property type="entry name" value="O-acyltransferase_WSD1-like"/>
</dbReference>
<keyword evidence="6 11" id="KW-0808">Transferase</keyword>
<dbReference type="KEGG" id="msho:MSHO_48470"/>
<dbReference type="GO" id="GO:0005886">
    <property type="term" value="C:plasma membrane"/>
    <property type="evidence" value="ECO:0007669"/>
    <property type="project" value="TreeGrafter"/>
</dbReference>
<dbReference type="UniPathway" id="UPA00282"/>
<evidence type="ECO:0000256" key="1">
    <source>
        <dbReference type="ARBA" id="ARBA00004771"/>
    </source>
</evidence>
<keyword evidence="8 11" id="KW-0443">Lipid metabolism</keyword>